<dbReference type="NCBIfam" id="TIGR03246">
    <property type="entry name" value="arg_catab_astC"/>
    <property type="match status" value="1"/>
</dbReference>
<dbReference type="GO" id="GO:0030170">
    <property type="term" value="F:pyridoxal phosphate binding"/>
    <property type="evidence" value="ECO:0007669"/>
    <property type="project" value="InterPro"/>
</dbReference>
<reference evidence="5" key="1">
    <citation type="submission" date="2017-06" db="EMBL/GenBank/DDBJ databases">
        <title>Genome sequencing of pathogenic and non-pathogenic strains within Bisgaard taxon 40.</title>
        <authorList>
            <person name="Ladner J.T."/>
            <person name="Lovett S.P."/>
            <person name="Koroleva G."/>
            <person name="Lorch J.M."/>
        </authorList>
    </citation>
    <scope>NUCLEOTIDE SEQUENCE</scope>
    <source>
        <strain evidence="5">27576-1-I1</strain>
    </source>
</reference>
<dbReference type="AlphaFoldDB" id="A0A8E3MGF8"/>
<sequence length="405" mass="44588">MQQQYHRAMFDQLMVQNYAPAKFIPVKGKGSRVWDQQGKEYIDFSGGIAVNALGHCPETVVEVLKQQGETLWHSSNWFTSEPTLALAEKLVANTFAERVMFVNSGAEANEAALKLARRYALEQFGYQKSKIIAFKQAFHGRTLFTVSVGGQAKYSDGFGPKPADIIHVPFNDLEAVKAVIDDHTCAIIVEPIQGESGVIPAQPEFLQGLRQLCDQHQALLIFDEVQTGVGRTGELYAYLHYGVTPDILTTAKALANGFPIGAMLTTTQIASVFKVGVHGTTFGGNPLACAVAKKVLDIIAKPEFLAQVRQISQQFFQQLNRINQQYDGIFQQIRGQGMLIGAELNSLYQKKAMQFCQLAAEQGLMLLVAGENVVRFTPALNLTEAELIEGMQRLENTVKQFIASA</sequence>
<gene>
    <name evidence="4" type="primary">argD</name>
    <name evidence="5" type="ORF">CEP48_05425</name>
</gene>
<keyword evidence="1 4" id="KW-0032">Aminotransferase</keyword>
<feature type="binding site" evidence="4">
    <location>
        <begin position="223"/>
        <end position="226"/>
    </location>
    <ligand>
        <name>pyridoxal 5'-phosphate</name>
        <dbReference type="ChEBI" id="CHEBI:597326"/>
    </ligand>
</feature>
<dbReference type="EC" id="2.6.1.11" evidence="4"/>
<comment type="catalytic activity">
    <reaction evidence="4">
        <text>N(2)-acetyl-L-ornithine + 2-oxoglutarate = N-acetyl-L-glutamate 5-semialdehyde + L-glutamate</text>
        <dbReference type="Rhea" id="RHEA:18049"/>
        <dbReference type="ChEBI" id="CHEBI:16810"/>
        <dbReference type="ChEBI" id="CHEBI:29123"/>
        <dbReference type="ChEBI" id="CHEBI:29985"/>
        <dbReference type="ChEBI" id="CHEBI:57805"/>
        <dbReference type="EC" id="2.6.1.11"/>
    </reaction>
</comment>
<dbReference type="InterPro" id="IPR004636">
    <property type="entry name" value="AcOrn/SuccOrn_fam"/>
</dbReference>
<dbReference type="PROSITE" id="PS00600">
    <property type="entry name" value="AA_TRANSFER_CLASS_3"/>
    <property type="match status" value="1"/>
</dbReference>
<accession>A0A8E3MGF8</accession>
<comment type="cofactor">
    <cofactor evidence="4">
        <name>pyridoxal 5'-phosphate</name>
        <dbReference type="ChEBI" id="CHEBI:597326"/>
    </cofactor>
    <text evidence="4">Binds 1 pyridoxal phosphate per subunit.</text>
</comment>
<keyword evidence="6" id="KW-1185">Reference proteome</keyword>
<comment type="subcellular location">
    <subcellularLocation>
        <location evidence="4">Cytoplasm</location>
    </subcellularLocation>
</comment>
<dbReference type="Proteomes" id="UP000955338">
    <property type="component" value="Chromosome"/>
</dbReference>
<dbReference type="GO" id="GO:0005737">
    <property type="term" value="C:cytoplasm"/>
    <property type="evidence" value="ECO:0007669"/>
    <property type="project" value="UniProtKB-SubCell"/>
</dbReference>
<protein>
    <recommendedName>
        <fullName evidence="4">Acetylornithine aminotransferase</fullName>
        <shortName evidence="4">ACOAT</shortName>
        <ecNumber evidence="4">2.6.1.11</ecNumber>
    </recommendedName>
</protein>
<dbReference type="PANTHER" id="PTHR11986">
    <property type="entry name" value="AMINOTRANSFERASE CLASS III"/>
    <property type="match status" value="1"/>
</dbReference>
<dbReference type="InterPro" id="IPR015421">
    <property type="entry name" value="PyrdxlP-dep_Trfase_major"/>
</dbReference>
<keyword evidence="3 4" id="KW-0663">Pyridoxal phosphate</keyword>
<keyword evidence="4" id="KW-0055">Arginine biosynthesis</keyword>
<dbReference type="Gene3D" id="3.90.1150.10">
    <property type="entry name" value="Aspartate Aminotransferase, domain 1"/>
    <property type="match status" value="1"/>
</dbReference>
<dbReference type="InterPro" id="IPR050103">
    <property type="entry name" value="Class-III_PLP-dep_AT"/>
</dbReference>
<name>A0A8E3MGF8_9PAST</name>
<dbReference type="UniPathway" id="UPA00068">
    <property type="reaction ID" value="UER00109"/>
</dbReference>
<dbReference type="GO" id="GO:0003992">
    <property type="term" value="F:N2-acetyl-L-ornithine:2-oxoglutarate 5-aminotransferase activity"/>
    <property type="evidence" value="ECO:0007669"/>
    <property type="project" value="UniProtKB-UniRule"/>
</dbReference>
<dbReference type="NCBIfam" id="NF002325">
    <property type="entry name" value="PRK01278.1"/>
    <property type="match status" value="1"/>
</dbReference>
<dbReference type="InterPro" id="IPR015424">
    <property type="entry name" value="PyrdxlP-dep_Trfase"/>
</dbReference>
<feature type="binding site" evidence="4">
    <location>
        <position position="138"/>
    </location>
    <ligand>
        <name>pyridoxal 5'-phosphate</name>
        <dbReference type="ChEBI" id="CHEBI:597326"/>
    </ligand>
</feature>
<feature type="binding site" evidence="4">
    <location>
        <begin position="105"/>
        <end position="106"/>
    </location>
    <ligand>
        <name>pyridoxal 5'-phosphate</name>
        <dbReference type="ChEBI" id="CHEBI:597326"/>
    </ligand>
</feature>
<feature type="binding site" evidence="4">
    <location>
        <position position="280"/>
    </location>
    <ligand>
        <name>N(2)-acetyl-L-ornithine</name>
        <dbReference type="ChEBI" id="CHEBI:57805"/>
    </ligand>
</feature>
<dbReference type="InterPro" id="IPR017652">
    <property type="entry name" value="Ac/SucOrn_transaminase_bac"/>
</dbReference>
<dbReference type="NCBIfam" id="TIGR00707">
    <property type="entry name" value="argD"/>
    <property type="match status" value="1"/>
</dbReference>
<evidence type="ECO:0000256" key="3">
    <source>
        <dbReference type="ARBA" id="ARBA00022898"/>
    </source>
</evidence>
<proteinExistence type="inferred from homology"/>
<dbReference type="PIRSF" id="PIRSF000521">
    <property type="entry name" value="Transaminase_4ab_Lys_Orn"/>
    <property type="match status" value="1"/>
</dbReference>
<dbReference type="CDD" id="cd00610">
    <property type="entry name" value="OAT_like"/>
    <property type="match status" value="1"/>
</dbReference>
<dbReference type="RefSeq" id="WP_261920576.1">
    <property type="nucleotide sequence ID" value="NZ_CP022011.1"/>
</dbReference>
<evidence type="ECO:0000256" key="2">
    <source>
        <dbReference type="ARBA" id="ARBA00022679"/>
    </source>
</evidence>
<comment type="miscellaneous">
    <text evidence="4">May also have succinyldiaminopimelate aminotransferase activity, thus carrying out the corresponding step in lysine biosynthesis.</text>
</comment>
<dbReference type="InterPro" id="IPR015422">
    <property type="entry name" value="PyrdxlP-dep_Trfase_small"/>
</dbReference>
<feature type="binding site" evidence="4">
    <location>
        <position position="281"/>
    </location>
    <ligand>
        <name>pyridoxal 5'-phosphate</name>
        <dbReference type="ChEBI" id="CHEBI:597326"/>
    </ligand>
</feature>
<dbReference type="GO" id="GO:0006526">
    <property type="term" value="P:L-arginine biosynthetic process"/>
    <property type="evidence" value="ECO:0007669"/>
    <property type="project" value="UniProtKB-UniRule"/>
</dbReference>
<dbReference type="HAMAP" id="MF_01107">
    <property type="entry name" value="ArgD_aminotrans_3"/>
    <property type="match status" value="1"/>
</dbReference>
<comment type="pathway">
    <text evidence="4">Amino-acid biosynthesis; L-arginine biosynthesis; N(2)-acetyl-L-ornithine from L-glutamate: step 4/4.</text>
</comment>
<dbReference type="EMBL" id="CP022011">
    <property type="protein sequence ID" value="QDJ14903.1"/>
    <property type="molecule type" value="Genomic_DNA"/>
</dbReference>
<keyword evidence="4" id="KW-0028">Amino-acid biosynthesis</keyword>
<evidence type="ECO:0000313" key="5">
    <source>
        <dbReference type="EMBL" id="QDJ14903.1"/>
    </source>
</evidence>
<organism evidence="5 6">
    <name type="scientific">Mergibacter septicus</name>
    <dbReference type="NCBI Taxonomy" id="221402"/>
    <lineage>
        <taxon>Bacteria</taxon>
        <taxon>Pseudomonadati</taxon>
        <taxon>Pseudomonadota</taxon>
        <taxon>Gammaproteobacteria</taxon>
        <taxon>Pasteurellales</taxon>
        <taxon>Pasteurellaceae</taxon>
        <taxon>Mergibacter</taxon>
    </lineage>
</organism>
<dbReference type="SUPFAM" id="SSF53383">
    <property type="entry name" value="PLP-dependent transferases"/>
    <property type="match status" value="1"/>
</dbReference>
<dbReference type="NCBIfam" id="NF009047">
    <property type="entry name" value="PRK12381.1"/>
    <property type="match status" value="1"/>
</dbReference>
<dbReference type="PANTHER" id="PTHR11986:SF113">
    <property type="entry name" value="SUCCINYLORNITHINE TRANSAMINASE"/>
    <property type="match status" value="1"/>
</dbReference>
<evidence type="ECO:0000256" key="4">
    <source>
        <dbReference type="HAMAP-Rule" id="MF_01107"/>
    </source>
</evidence>
<feature type="modified residue" description="N6-(pyridoxal phosphate)lysine" evidence="4">
    <location>
        <position position="252"/>
    </location>
</feature>
<comment type="subunit">
    <text evidence="4">Homodimer.</text>
</comment>
<keyword evidence="4" id="KW-0963">Cytoplasm</keyword>
<evidence type="ECO:0000313" key="6">
    <source>
        <dbReference type="Proteomes" id="UP000955338"/>
    </source>
</evidence>
<dbReference type="InterPro" id="IPR049704">
    <property type="entry name" value="Aminotrans_3_PPA_site"/>
</dbReference>
<dbReference type="GO" id="GO:0042802">
    <property type="term" value="F:identical protein binding"/>
    <property type="evidence" value="ECO:0007669"/>
    <property type="project" value="TreeGrafter"/>
</dbReference>
<keyword evidence="2 4" id="KW-0808">Transferase</keyword>
<feature type="binding site" evidence="4">
    <location>
        <position position="141"/>
    </location>
    <ligand>
        <name>N(2)-acetyl-L-ornithine</name>
        <dbReference type="ChEBI" id="CHEBI:57805"/>
    </ligand>
</feature>
<dbReference type="Gene3D" id="3.40.640.10">
    <property type="entry name" value="Type I PLP-dependent aspartate aminotransferase-like (Major domain)"/>
    <property type="match status" value="1"/>
</dbReference>
<dbReference type="FunFam" id="3.40.640.10:FF:000004">
    <property type="entry name" value="Acetylornithine aminotransferase"/>
    <property type="match status" value="1"/>
</dbReference>
<dbReference type="InterPro" id="IPR005814">
    <property type="entry name" value="Aminotrans_3"/>
</dbReference>
<dbReference type="Pfam" id="PF00202">
    <property type="entry name" value="Aminotran_3"/>
    <property type="match status" value="1"/>
</dbReference>
<comment type="similarity">
    <text evidence="4">Belongs to the class-III pyridoxal-phosphate-dependent aminotransferase family. ArgD subfamily.</text>
</comment>
<dbReference type="NCBIfam" id="NF003468">
    <property type="entry name" value="PRK05093.1"/>
    <property type="match status" value="1"/>
</dbReference>
<evidence type="ECO:0000256" key="1">
    <source>
        <dbReference type="ARBA" id="ARBA00022576"/>
    </source>
</evidence>